<keyword evidence="2" id="KW-1185">Reference proteome</keyword>
<gene>
    <name evidence="1" type="ORF">COO09_19300</name>
</gene>
<proteinExistence type="predicted"/>
<protein>
    <submittedName>
        <fullName evidence="1">Alpha/beta hydrolase</fullName>
    </submittedName>
</protein>
<accession>A0A2A4FQB3</accession>
<dbReference type="Proteomes" id="UP000218934">
    <property type="component" value="Unassembled WGS sequence"/>
</dbReference>
<evidence type="ECO:0000313" key="1">
    <source>
        <dbReference type="EMBL" id="PCE40603.1"/>
    </source>
</evidence>
<dbReference type="SUPFAM" id="SSF53474">
    <property type="entry name" value="alpha/beta-Hydrolases"/>
    <property type="match status" value="1"/>
</dbReference>
<dbReference type="OrthoDB" id="7375358at2"/>
<keyword evidence="1" id="KW-0378">Hydrolase</keyword>
<dbReference type="KEGG" id="rdi:CMV14_14325"/>
<dbReference type="RefSeq" id="WP_066967308.1">
    <property type="nucleotide sequence ID" value="NZ_CP023449.1"/>
</dbReference>
<dbReference type="AlphaFoldDB" id="A0A2A4FQB3"/>
<sequence length="293" mass="31617">MARILINGLGIEYELLGREGAPAVALTPGGRFSKDSPGLRELGEALVAGGRRVLLWDRPNCGASDICFQAESESGLHGRTLAKLIQELDLGSVALAGGAAGSRVSLIAAAAAPAQVSHLVLWWLGGGPVGLMELAHKHCCEPATAASLFGMEGVVTLPGWSDQVARNPRARDVLLSQDVDQFIARMQQWALAYRPSDVSPIPGMVPDDFAVLKMPTLIFHNGRSDVMHTRQTSEWVHELMPHSRMADPPWGDGEWNDRVRAVETGAAPGLFVNWPQLAPLILEFTEQQWRAVA</sequence>
<reference evidence="1 2" key="1">
    <citation type="submission" date="2017-09" db="EMBL/GenBank/DDBJ databases">
        <title>The Catabolism of 3,6-Dichlorosalicylic acid is Initiated by the Cytochrome P450 Monooxygenase DsmABC in Rhizorhabdus dicambivorans Ndbn-20.</title>
        <authorList>
            <person name="Na L."/>
        </authorList>
    </citation>
    <scope>NUCLEOTIDE SEQUENCE [LARGE SCALE GENOMIC DNA]</scope>
    <source>
        <strain evidence="1 2">Ndbn-20m</strain>
    </source>
</reference>
<evidence type="ECO:0000313" key="2">
    <source>
        <dbReference type="Proteomes" id="UP000218934"/>
    </source>
</evidence>
<dbReference type="Gene3D" id="3.40.50.1820">
    <property type="entry name" value="alpha/beta hydrolase"/>
    <property type="match status" value="1"/>
</dbReference>
<dbReference type="EMBL" id="NWUF01000025">
    <property type="protein sequence ID" value="PCE40603.1"/>
    <property type="molecule type" value="Genomic_DNA"/>
</dbReference>
<name>A0A2A4FQB3_9SPHN</name>
<comment type="caution">
    <text evidence="1">The sequence shown here is derived from an EMBL/GenBank/DDBJ whole genome shotgun (WGS) entry which is preliminary data.</text>
</comment>
<dbReference type="InterPro" id="IPR029058">
    <property type="entry name" value="AB_hydrolase_fold"/>
</dbReference>
<organism evidence="1 2">
    <name type="scientific">Rhizorhabdus dicambivorans</name>
    <dbReference type="NCBI Taxonomy" id="1850238"/>
    <lineage>
        <taxon>Bacteria</taxon>
        <taxon>Pseudomonadati</taxon>
        <taxon>Pseudomonadota</taxon>
        <taxon>Alphaproteobacteria</taxon>
        <taxon>Sphingomonadales</taxon>
        <taxon>Sphingomonadaceae</taxon>
        <taxon>Rhizorhabdus</taxon>
    </lineage>
</organism>
<dbReference type="GO" id="GO:0016787">
    <property type="term" value="F:hydrolase activity"/>
    <property type="evidence" value="ECO:0007669"/>
    <property type="project" value="UniProtKB-KW"/>
</dbReference>